<dbReference type="GO" id="GO:0005524">
    <property type="term" value="F:ATP binding"/>
    <property type="evidence" value="ECO:0007669"/>
    <property type="project" value="UniProtKB-KW"/>
</dbReference>
<dbReference type="PANTHER" id="PTHR43820">
    <property type="entry name" value="HIGH-AFFINITY BRANCHED-CHAIN AMINO ACID TRANSPORT ATP-BINDING PROTEIN LIVF"/>
    <property type="match status" value="1"/>
</dbReference>
<keyword evidence="9" id="KW-1185">Reference proteome</keyword>
<feature type="domain" description="ABC transporter" evidence="7">
    <location>
        <begin position="2"/>
        <end position="235"/>
    </location>
</feature>
<dbReference type="InterPro" id="IPR027417">
    <property type="entry name" value="P-loop_NTPase"/>
</dbReference>
<dbReference type="Proteomes" id="UP000228930">
    <property type="component" value="Unassembled WGS sequence"/>
</dbReference>
<name>A0A2M6UBE4_9BRAD</name>
<keyword evidence="4 8" id="KW-0067">ATP-binding</keyword>
<dbReference type="Pfam" id="PF00005">
    <property type="entry name" value="ABC_tran"/>
    <property type="match status" value="1"/>
</dbReference>
<gene>
    <name evidence="8" type="primary">livF</name>
    <name evidence="8" type="ORF">TSA1_14960</name>
</gene>
<sequence>MLKLENVVAGYGRTRILNGVSMNVPSGGLVALLGGNGTGKSTTLKSIVGLVAVQQGQVELNGNAINAVPAEERVAHGLSLVPQGKEVFSAMSVEENLLMGAFHRRRDRKMIAEDLEGIYGRFRRLKERRRVDAGLLSGGERQMLSIGRSLMARPSVLLLDEPSAALAPRVVEEIAEAILNLRSLGLTLLLVEQNVGMALDIADYIYVIRGGRIAYEREVGSGIAMEELQEFYLGAERH</sequence>
<dbReference type="PANTHER" id="PTHR43820:SF4">
    <property type="entry name" value="HIGH-AFFINITY BRANCHED-CHAIN AMINO ACID TRANSPORT ATP-BINDING PROTEIN LIVF"/>
    <property type="match status" value="1"/>
</dbReference>
<dbReference type="PROSITE" id="PS00211">
    <property type="entry name" value="ABC_TRANSPORTER_1"/>
    <property type="match status" value="1"/>
</dbReference>
<reference evidence="8 9" key="1">
    <citation type="submission" date="2015-06" db="EMBL/GenBank/DDBJ databases">
        <title>Comparative genome analysis of nirS-carrying Bradyrhizobium sp. strains.</title>
        <authorList>
            <person name="Ishii S."/>
            <person name="Jang J."/>
            <person name="Nishizawa T."/>
            <person name="Senoo K."/>
        </authorList>
    </citation>
    <scope>NUCLEOTIDE SEQUENCE [LARGE SCALE GENOMIC DNA]</scope>
    <source>
        <strain evidence="8 9">TSA1</strain>
    </source>
</reference>
<comment type="similarity">
    <text evidence="1">Belongs to the ABC transporter superfamily.</text>
</comment>
<dbReference type="Gene3D" id="3.40.50.300">
    <property type="entry name" value="P-loop containing nucleotide triphosphate hydrolases"/>
    <property type="match status" value="1"/>
</dbReference>
<evidence type="ECO:0000256" key="5">
    <source>
        <dbReference type="ARBA" id="ARBA00022970"/>
    </source>
</evidence>
<comment type="function">
    <text evidence="6">Involved in beta-(1--&gt;2)glucan export. Transmembrane domains (TMD) form a pore in the inner membrane and the ATP-binding domain (NBD) is responsible for energy generation.</text>
</comment>
<evidence type="ECO:0000256" key="1">
    <source>
        <dbReference type="ARBA" id="ARBA00005417"/>
    </source>
</evidence>
<dbReference type="RefSeq" id="WP_100177118.1">
    <property type="nucleotide sequence ID" value="NZ_LFJC01000003.1"/>
</dbReference>
<organism evidence="8 9">
    <name type="scientific">Bradyrhizobium nitroreducens</name>
    <dbReference type="NCBI Taxonomy" id="709803"/>
    <lineage>
        <taxon>Bacteria</taxon>
        <taxon>Pseudomonadati</taxon>
        <taxon>Pseudomonadota</taxon>
        <taxon>Alphaproteobacteria</taxon>
        <taxon>Hyphomicrobiales</taxon>
        <taxon>Nitrobacteraceae</taxon>
        <taxon>Bradyrhizobium</taxon>
    </lineage>
</organism>
<evidence type="ECO:0000256" key="2">
    <source>
        <dbReference type="ARBA" id="ARBA00022448"/>
    </source>
</evidence>
<accession>A0A2M6UBE4</accession>
<comment type="caution">
    <text evidence="8">The sequence shown here is derived from an EMBL/GenBank/DDBJ whole genome shotgun (WGS) entry which is preliminary data.</text>
</comment>
<dbReference type="GO" id="GO:0015807">
    <property type="term" value="P:L-amino acid transport"/>
    <property type="evidence" value="ECO:0007669"/>
    <property type="project" value="TreeGrafter"/>
</dbReference>
<protein>
    <submittedName>
        <fullName evidence="8">Leucine/isoleucine/valine transporter ATP-binding subunit</fullName>
    </submittedName>
</protein>
<dbReference type="InterPro" id="IPR003439">
    <property type="entry name" value="ABC_transporter-like_ATP-bd"/>
</dbReference>
<dbReference type="EMBL" id="LFJC01000003">
    <property type="protein sequence ID" value="PIT01930.1"/>
    <property type="molecule type" value="Genomic_DNA"/>
</dbReference>
<evidence type="ECO:0000313" key="8">
    <source>
        <dbReference type="EMBL" id="PIT01930.1"/>
    </source>
</evidence>
<dbReference type="AlphaFoldDB" id="A0A2M6UBE4"/>
<evidence type="ECO:0000256" key="4">
    <source>
        <dbReference type="ARBA" id="ARBA00022840"/>
    </source>
</evidence>
<dbReference type="GO" id="GO:0015658">
    <property type="term" value="F:branched-chain amino acid transmembrane transporter activity"/>
    <property type="evidence" value="ECO:0007669"/>
    <property type="project" value="TreeGrafter"/>
</dbReference>
<dbReference type="GO" id="GO:0016887">
    <property type="term" value="F:ATP hydrolysis activity"/>
    <property type="evidence" value="ECO:0007669"/>
    <property type="project" value="InterPro"/>
</dbReference>
<dbReference type="InterPro" id="IPR003593">
    <property type="entry name" value="AAA+_ATPase"/>
</dbReference>
<evidence type="ECO:0000313" key="9">
    <source>
        <dbReference type="Proteomes" id="UP000228930"/>
    </source>
</evidence>
<proteinExistence type="inferred from homology"/>
<dbReference type="InterPro" id="IPR017871">
    <property type="entry name" value="ABC_transporter-like_CS"/>
</dbReference>
<keyword evidence="2" id="KW-0813">Transport</keyword>
<evidence type="ECO:0000256" key="6">
    <source>
        <dbReference type="ARBA" id="ARBA00024722"/>
    </source>
</evidence>
<dbReference type="InterPro" id="IPR052156">
    <property type="entry name" value="BCAA_Transport_ATP-bd_LivF"/>
</dbReference>
<evidence type="ECO:0000259" key="7">
    <source>
        <dbReference type="PROSITE" id="PS50893"/>
    </source>
</evidence>
<dbReference type="SMART" id="SM00382">
    <property type="entry name" value="AAA"/>
    <property type="match status" value="1"/>
</dbReference>
<evidence type="ECO:0000256" key="3">
    <source>
        <dbReference type="ARBA" id="ARBA00022741"/>
    </source>
</evidence>
<dbReference type="SUPFAM" id="SSF52540">
    <property type="entry name" value="P-loop containing nucleoside triphosphate hydrolases"/>
    <property type="match status" value="1"/>
</dbReference>
<dbReference type="PROSITE" id="PS50893">
    <property type="entry name" value="ABC_TRANSPORTER_2"/>
    <property type="match status" value="1"/>
</dbReference>
<keyword evidence="3" id="KW-0547">Nucleotide-binding</keyword>
<keyword evidence="5" id="KW-0029">Amino-acid transport</keyword>